<accession>A0A0M0JEJ6</accession>
<keyword evidence="3" id="KW-1185">Reference proteome</keyword>
<name>A0A0M0JEJ6_9EUKA</name>
<evidence type="ECO:0000313" key="2">
    <source>
        <dbReference type="EMBL" id="KOO24792.1"/>
    </source>
</evidence>
<gene>
    <name evidence="2" type="ORF">Ctob_008507</name>
</gene>
<reference evidence="3" key="1">
    <citation type="journal article" date="2015" name="PLoS Genet.">
        <title>Genome Sequence and Transcriptome Analyses of Chrysochromulina tobin: Metabolic Tools for Enhanced Algal Fitness in the Prominent Order Prymnesiales (Haptophyceae).</title>
        <authorList>
            <person name="Hovde B.T."/>
            <person name="Deodato C.R."/>
            <person name="Hunsperger H.M."/>
            <person name="Ryken S.A."/>
            <person name="Yost W."/>
            <person name="Jha R.K."/>
            <person name="Patterson J."/>
            <person name="Monnat R.J. Jr."/>
            <person name="Barlow S.B."/>
            <person name="Starkenburg S.R."/>
            <person name="Cattolico R.A."/>
        </authorList>
    </citation>
    <scope>NUCLEOTIDE SEQUENCE</scope>
    <source>
        <strain evidence="3">CCMP291</strain>
    </source>
</reference>
<proteinExistence type="predicted"/>
<dbReference type="Proteomes" id="UP000037460">
    <property type="component" value="Unassembled WGS sequence"/>
</dbReference>
<feature type="non-terminal residue" evidence="2">
    <location>
        <position position="104"/>
    </location>
</feature>
<evidence type="ECO:0000313" key="3">
    <source>
        <dbReference type="Proteomes" id="UP000037460"/>
    </source>
</evidence>
<organism evidence="2 3">
    <name type="scientific">Chrysochromulina tobinii</name>
    <dbReference type="NCBI Taxonomy" id="1460289"/>
    <lineage>
        <taxon>Eukaryota</taxon>
        <taxon>Haptista</taxon>
        <taxon>Haptophyta</taxon>
        <taxon>Prymnesiophyceae</taxon>
        <taxon>Prymnesiales</taxon>
        <taxon>Chrysochromulinaceae</taxon>
        <taxon>Chrysochromulina</taxon>
    </lineage>
</organism>
<dbReference type="EMBL" id="JWZX01003053">
    <property type="protein sequence ID" value="KOO24792.1"/>
    <property type="molecule type" value="Genomic_DNA"/>
</dbReference>
<protein>
    <submittedName>
        <fullName evidence="2">Uncharacterized protein</fullName>
    </submittedName>
</protein>
<comment type="caution">
    <text evidence="2">The sequence shown here is derived from an EMBL/GenBank/DDBJ whole genome shotgun (WGS) entry which is preliminary data.</text>
</comment>
<feature type="region of interest" description="Disordered" evidence="1">
    <location>
        <begin position="70"/>
        <end position="104"/>
    </location>
</feature>
<sequence length="104" mass="11086">MMRWSLLTRHTPQYVPPGDAEPDQLHDARQARVDVQHATPTRVAPLCIQHDRACHRRLDDDAPGDAELGGEVIGAGSKDDAADGGVGECTGQVGDGAHRGLQLT</sequence>
<feature type="region of interest" description="Disordered" evidence="1">
    <location>
        <begin position="1"/>
        <end position="24"/>
    </location>
</feature>
<evidence type="ECO:0000256" key="1">
    <source>
        <dbReference type="SAM" id="MobiDB-lite"/>
    </source>
</evidence>
<dbReference type="AlphaFoldDB" id="A0A0M0JEJ6"/>